<dbReference type="EMBL" id="CP039393">
    <property type="protein sequence ID" value="QCD34883.1"/>
    <property type="molecule type" value="Genomic_DNA"/>
</dbReference>
<feature type="chain" id="PRO_5020577114" evidence="1">
    <location>
        <begin position="20"/>
        <end position="313"/>
    </location>
</feature>
<evidence type="ECO:0000256" key="1">
    <source>
        <dbReference type="SAM" id="SignalP"/>
    </source>
</evidence>
<dbReference type="InterPro" id="IPR025345">
    <property type="entry name" value="DUF4249"/>
</dbReference>
<keyword evidence="3" id="KW-1185">Reference proteome</keyword>
<evidence type="ECO:0000313" key="3">
    <source>
        <dbReference type="Proteomes" id="UP000297031"/>
    </source>
</evidence>
<dbReference type="AlphaFoldDB" id="A0A4P7VC51"/>
<dbReference type="KEGG" id="mgod:E7746_02815"/>
<dbReference type="RefSeq" id="WP_123396144.1">
    <property type="nucleotide sequence ID" value="NZ_CANQMU010000013.1"/>
</dbReference>
<sequence length="313" mass="34371">MSRIRLIIQLIVTTALVTACTSTIDIDENGSQVLVLNSLVTPDATISASITRTWNHSENRPDVTQDDAVVILSLNGQISSLMTFDAESKLYTSPVTAHEGDIITITASHSDYPSVSGTSEIPKKVEIESMEGRVQKLIDTNHIIIDPDNQTRYGYLYRIYYTLSFNDPEGSDDYYYLALNGTTGGADEDFDLSIDDIFSSNESILDESFSAGNRIPLFRDISSDGETIHLSFIHNLRTSDTIDKIEEKVTLHHISKDYYTYLMSVHRSHSGINSILGNLGLANPVKVYTNINGGVGIMASAAGCSKSIVLETE</sequence>
<dbReference type="Proteomes" id="UP000297031">
    <property type="component" value="Chromosome"/>
</dbReference>
<organism evidence="2 3">
    <name type="scientific">Muribaculum gordoncarteri</name>
    <dbReference type="NCBI Taxonomy" id="2530390"/>
    <lineage>
        <taxon>Bacteria</taxon>
        <taxon>Pseudomonadati</taxon>
        <taxon>Bacteroidota</taxon>
        <taxon>Bacteroidia</taxon>
        <taxon>Bacteroidales</taxon>
        <taxon>Muribaculaceae</taxon>
        <taxon>Muribaculum</taxon>
    </lineage>
</organism>
<evidence type="ECO:0000313" key="2">
    <source>
        <dbReference type="EMBL" id="QCD34883.1"/>
    </source>
</evidence>
<proteinExistence type="predicted"/>
<name>A0A4P7VC51_9BACT</name>
<dbReference type="OrthoDB" id="1096436at2"/>
<feature type="signal peptide" evidence="1">
    <location>
        <begin position="1"/>
        <end position="19"/>
    </location>
</feature>
<dbReference type="PROSITE" id="PS51257">
    <property type="entry name" value="PROKAR_LIPOPROTEIN"/>
    <property type="match status" value="1"/>
</dbReference>
<gene>
    <name evidence="2" type="ORF">E7746_02815</name>
</gene>
<protein>
    <submittedName>
        <fullName evidence="2">DUF4249 domain-containing protein</fullName>
    </submittedName>
</protein>
<reference evidence="2 3" key="1">
    <citation type="submission" date="2019-02" db="EMBL/GenBank/DDBJ databases">
        <title>Isolation and identification of novel species under the genus Muribaculum.</title>
        <authorList>
            <person name="Miyake S."/>
            <person name="Ding Y."/>
            <person name="Low A."/>
            <person name="Soh M."/>
            <person name="Seedorf H."/>
        </authorList>
    </citation>
    <scope>NUCLEOTIDE SEQUENCE [LARGE SCALE GENOMIC DNA]</scope>
    <source>
        <strain evidence="2 3">TLL-A4</strain>
    </source>
</reference>
<dbReference type="Pfam" id="PF14054">
    <property type="entry name" value="DUF4249"/>
    <property type="match status" value="1"/>
</dbReference>
<accession>A0A4P7VC51</accession>
<keyword evidence="1" id="KW-0732">Signal</keyword>